<name>A0AAP7A5Q7_PAEAL</name>
<feature type="domain" description="HD-GYP" evidence="1">
    <location>
        <begin position="114"/>
        <end position="310"/>
    </location>
</feature>
<dbReference type="PROSITE" id="PS51832">
    <property type="entry name" value="HD_GYP"/>
    <property type="match status" value="1"/>
</dbReference>
<dbReference type="InterPro" id="IPR003607">
    <property type="entry name" value="HD/PDEase_dom"/>
</dbReference>
<protein>
    <submittedName>
        <fullName evidence="2">HD-GYP domain-containing protein</fullName>
    </submittedName>
</protein>
<dbReference type="SUPFAM" id="SSF109604">
    <property type="entry name" value="HD-domain/PDEase-like"/>
    <property type="match status" value="1"/>
</dbReference>
<comment type="caution">
    <text evidence="2">The sequence shown here is derived from an EMBL/GenBank/DDBJ whole genome shotgun (WGS) entry which is preliminary data.</text>
</comment>
<dbReference type="Proteomes" id="UP000552038">
    <property type="component" value="Unassembled WGS sequence"/>
</dbReference>
<evidence type="ECO:0000313" key="2">
    <source>
        <dbReference type="EMBL" id="NOJ73453.1"/>
    </source>
</evidence>
<dbReference type="RefSeq" id="WP_171419140.1">
    <property type="nucleotide sequence ID" value="NZ_JABFOR010000045.1"/>
</dbReference>
<dbReference type="CDD" id="cd00077">
    <property type="entry name" value="HDc"/>
    <property type="match status" value="1"/>
</dbReference>
<dbReference type="InterPro" id="IPR037522">
    <property type="entry name" value="HD_GYP_dom"/>
</dbReference>
<organism evidence="2 3">
    <name type="scientific">Paenibacillus alvei</name>
    <name type="common">Bacillus alvei</name>
    <dbReference type="NCBI Taxonomy" id="44250"/>
    <lineage>
        <taxon>Bacteria</taxon>
        <taxon>Bacillati</taxon>
        <taxon>Bacillota</taxon>
        <taxon>Bacilli</taxon>
        <taxon>Bacillales</taxon>
        <taxon>Paenibacillaceae</taxon>
        <taxon>Paenibacillus</taxon>
    </lineage>
</organism>
<proteinExistence type="predicted"/>
<dbReference type="AlphaFoldDB" id="A0AAP7A5Q7"/>
<accession>A0AAP7A5Q7</accession>
<evidence type="ECO:0000313" key="3">
    <source>
        <dbReference type="Proteomes" id="UP000552038"/>
    </source>
</evidence>
<reference evidence="2 3" key="1">
    <citation type="submission" date="2020-05" db="EMBL/GenBank/DDBJ databases">
        <title>Whole genome sequencing and identification of novel metabolites from Paenibacillus alvei strain JR949.</title>
        <authorList>
            <person name="Rajendhran J."/>
            <person name="Sree Pranav P."/>
            <person name="Mahalakshmi B."/>
            <person name="Karthikeyan R."/>
        </authorList>
    </citation>
    <scope>NUCLEOTIDE SEQUENCE [LARGE SCALE GENOMIC DNA]</scope>
    <source>
        <strain evidence="2 3">JR949</strain>
    </source>
</reference>
<dbReference type="Pfam" id="PF13487">
    <property type="entry name" value="HD_5"/>
    <property type="match status" value="1"/>
</dbReference>
<gene>
    <name evidence="2" type="ORF">HMI46_23295</name>
</gene>
<dbReference type="Gene3D" id="1.10.3210.10">
    <property type="entry name" value="Hypothetical protein af1432"/>
    <property type="match status" value="1"/>
</dbReference>
<dbReference type="SMART" id="SM00471">
    <property type="entry name" value="HDc"/>
    <property type="match status" value="1"/>
</dbReference>
<dbReference type="EMBL" id="JABFOR010000045">
    <property type="protein sequence ID" value="NOJ73453.1"/>
    <property type="molecule type" value="Genomic_DNA"/>
</dbReference>
<sequence>MRWVPIQACRAGMRLAKEIYNEEGLVLLKEQVELSAAYIQRLEAMGVSYVYVEDARTEGIYAPNVLSGDTRKLANATIRKQFKRLIEEAMTRKRSASHTTLKREFFEVLDAIIGDLYGNHKAMVMLNDMQTTDHYLFRHSLNVCVYTTLLGLHNGYPRNELRTLSMGALLHDIGKTQINLNILNKPGSLSNDEFVQMKKHTEIGYYMLKNEPNIPLLAAHCAYQHHERLNGSGYPRGIKSPDIHEYAKWIGITDSYDAMTTHRVYRKAMLPHEALEILYTGSGTQYEQRMLELFRDRMAVYPIGMSIHLNTGESGVIARIHAEYPQRPVVRILYDPEGNPLKVPHEIDLSKKLHVMIVGYHATD</sequence>
<evidence type="ECO:0000259" key="1">
    <source>
        <dbReference type="PROSITE" id="PS51832"/>
    </source>
</evidence>
<dbReference type="PANTHER" id="PTHR43155">
    <property type="entry name" value="CYCLIC DI-GMP PHOSPHODIESTERASE PA4108-RELATED"/>
    <property type="match status" value="1"/>
</dbReference>
<dbReference type="PANTHER" id="PTHR43155:SF2">
    <property type="entry name" value="CYCLIC DI-GMP PHOSPHODIESTERASE PA4108"/>
    <property type="match status" value="1"/>
</dbReference>